<name>A0ABU6JQX3_9GAMM</name>
<keyword evidence="3" id="KW-1185">Reference proteome</keyword>
<evidence type="ECO:0000313" key="2">
    <source>
        <dbReference type="EMBL" id="MEC5343098.1"/>
    </source>
</evidence>
<feature type="compositionally biased region" description="Basic and acidic residues" evidence="1">
    <location>
        <begin position="1"/>
        <end position="11"/>
    </location>
</feature>
<comment type="caution">
    <text evidence="2">The sequence shown here is derived from an EMBL/GenBank/DDBJ whole genome shotgun (WGS) entry which is preliminary data.</text>
</comment>
<feature type="region of interest" description="Disordered" evidence="1">
    <location>
        <begin position="1"/>
        <end position="40"/>
    </location>
</feature>
<accession>A0ABU6JQX3</accession>
<proteinExistence type="predicted"/>
<evidence type="ECO:0000313" key="3">
    <source>
        <dbReference type="Proteomes" id="UP001309705"/>
    </source>
</evidence>
<dbReference type="RefSeq" id="WP_327618079.1">
    <property type="nucleotide sequence ID" value="NZ_JAYWTM010000007.1"/>
</dbReference>
<organism evidence="2 3">
    <name type="scientific">Brenneria populi</name>
    <dbReference type="NCBI Taxonomy" id="1505588"/>
    <lineage>
        <taxon>Bacteria</taxon>
        <taxon>Pseudomonadati</taxon>
        <taxon>Pseudomonadota</taxon>
        <taxon>Gammaproteobacteria</taxon>
        <taxon>Enterobacterales</taxon>
        <taxon>Pectobacteriaceae</taxon>
        <taxon>Brenneria</taxon>
    </lineage>
</organism>
<dbReference type="Proteomes" id="UP001309705">
    <property type="component" value="Unassembled WGS sequence"/>
</dbReference>
<protein>
    <submittedName>
        <fullName evidence="2">Uncharacterized protein</fullName>
    </submittedName>
</protein>
<reference evidence="2 3" key="1">
    <citation type="journal article" date="2017" name="Int. J. Syst. Evol. Microbiol.">
        <title>Brenneria populi subsp. brevivirga subsp. nov. isolated from symptomatic bark of Populus x euramericana canker, and description of Brenneria populi subsp. populi subsp. nov.</title>
        <authorList>
            <person name="Zheng M.H."/>
            <person name="Piao C.G."/>
            <person name="Xue H."/>
            <person name="Guo M.W."/>
            <person name="Li Y."/>
        </authorList>
    </citation>
    <scope>NUCLEOTIDE SEQUENCE [LARGE SCALE GENOMIC DNA]</scope>
    <source>
        <strain evidence="2 3">D9-5</strain>
    </source>
</reference>
<feature type="compositionally biased region" description="Basic and acidic residues" evidence="1">
    <location>
        <begin position="31"/>
        <end position="40"/>
    </location>
</feature>
<evidence type="ECO:0000256" key="1">
    <source>
        <dbReference type="SAM" id="MobiDB-lite"/>
    </source>
</evidence>
<sequence>MQQRAREKDLHAPASGFGRMAIGEFYGPRNGAEDIKGGNV</sequence>
<dbReference type="EMBL" id="JAYWTM010000007">
    <property type="protein sequence ID" value="MEC5343098.1"/>
    <property type="molecule type" value="Genomic_DNA"/>
</dbReference>
<gene>
    <name evidence="2" type="ORF">VSX58_10895</name>
</gene>